<dbReference type="InterPro" id="IPR013088">
    <property type="entry name" value="Znf_NHR/GATA"/>
</dbReference>
<dbReference type="EMBL" id="JBEVYD010000012">
    <property type="protein sequence ID" value="KAL3228900.1"/>
    <property type="molecule type" value="Genomic_DNA"/>
</dbReference>
<dbReference type="CDD" id="cd00202">
    <property type="entry name" value="ZnF_GATA"/>
    <property type="match status" value="1"/>
</dbReference>
<feature type="domain" description="GATA-type" evidence="7">
    <location>
        <begin position="102"/>
        <end position="155"/>
    </location>
</feature>
<dbReference type="InterPro" id="IPR039355">
    <property type="entry name" value="Transcription_factor_GATA"/>
</dbReference>
<proteinExistence type="predicted"/>
<dbReference type="SMART" id="SM00401">
    <property type="entry name" value="ZnF_GATA"/>
    <property type="match status" value="1"/>
</dbReference>
<evidence type="ECO:0000259" key="7">
    <source>
        <dbReference type="PROSITE" id="PS50114"/>
    </source>
</evidence>
<comment type="subcellular location">
    <subcellularLocation>
        <location evidence="1">Nucleus</location>
    </subcellularLocation>
</comment>
<dbReference type="InterPro" id="IPR000679">
    <property type="entry name" value="Znf_GATA"/>
</dbReference>
<accession>A0ABR4NM61</accession>
<dbReference type="Proteomes" id="UP001623330">
    <property type="component" value="Unassembled WGS sequence"/>
</dbReference>
<evidence type="ECO:0000313" key="9">
    <source>
        <dbReference type="Proteomes" id="UP001623330"/>
    </source>
</evidence>
<gene>
    <name evidence="8" type="ORF">RNJ44_01987</name>
</gene>
<keyword evidence="4" id="KW-0862">Zinc</keyword>
<keyword evidence="9" id="KW-1185">Reference proteome</keyword>
<reference evidence="8 9" key="1">
    <citation type="submission" date="2024-05" db="EMBL/GenBank/DDBJ databases">
        <title>Long read based assembly of the Candida bracarensis genome reveals expanded adhesin content.</title>
        <authorList>
            <person name="Marcet-Houben M."/>
            <person name="Ksiezopolska E."/>
            <person name="Gabaldon T."/>
        </authorList>
    </citation>
    <scope>NUCLEOTIDE SEQUENCE [LARGE SCALE GENOMIC DNA]</scope>
    <source>
        <strain evidence="8 9">CBM6</strain>
    </source>
</reference>
<keyword evidence="3 6" id="KW-0863">Zinc-finger</keyword>
<evidence type="ECO:0000256" key="3">
    <source>
        <dbReference type="ARBA" id="ARBA00022771"/>
    </source>
</evidence>
<dbReference type="Gene3D" id="3.30.50.10">
    <property type="entry name" value="Erythroid Transcription Factor GATA-1, subunit A"/>
    <property type="match status" value="1"/>
</dbReference>
<dbReference type="PRINTS" id="PR00619">
    <property type="entry name" value="GATAZNFINGER"/>
</dbReference>
<dbReference type="Pfam" id="PF00320">
    <property type="entry name" value="GATA"/>
    <property type="match status" value="1"/>
</dbReference>
<evidence type="ECO:0000256" key="6">
    <source>
        <dbReference type="PROSITE-ProRule" id="PRU00094"/>
    </source>
</evidence>
<evidence type="ECO:0000256" key="4">
    <source>
        <dbReference type="ARBA" id="ARBA00022833"/>
    </source>
</evidence>
<dbReference type="PROSITE" id="PS50114">
    <property type="entry name" value="GATA_ZN_FINGER_2"/>
    <property type="match status" value="1"/>
</dbReference>
<keyword evidence="2" id="KW-0479">Metal-binding</keyword>
<keyword evidence="5" id="KW-0539">Nucleus</keyword>
<sequence>MLVPNSRLKGTYLGMQPLRRGTFPVVSYNYTLGRININSQFQAPLQDELVPIGDLIPKQDHELPLPQLPPVHTQVVPQTETTGETTDTSTEIEDLSRRNSISDENQVCQNCSTSNTPLWRRDSEGTVLCNACGLFLKLHGRSRPISLKTDTIKHRNRKRKKLPRKKNGKTEEEIIKTTTTANMPMLSSSPTFAKIAPLPSTTQEYSITQPIRRSCSPADTLPDPRLEPRTLLDRDLQNEEFVIKLKTRVNELESLTKLYRGHILQLEKRCHMLETKLNAKNLPMN</sequence>
<dbReference type="PROSITE" id="PS00344">
    <property type="entry name" value="GATA_ZN_FINGER_1"/>
    <property type="match status" value="1"/>
</dbReference>
<organism evidence="8 9">
    <name type="scientific">Nakaseomyces bracarensis</name>
    <dbReference type="NCBI Taxonomy" id="273131"/>
    <lineage>
        <taxon>Eukaryota</taxon>
        <taxon>Fungi</taxon>
        <taxon>Dikarya</taxon>
        <taxon>Ascomycota</taxon>
        <taxon>Saccharomycotina</taxon>
        <taxon>Saccharomycetes</taxon>
        <taxon>Saccharomycetales</taxon>
        <taxon>Saccharomycetaceae</taxon>
        <taxon>Nakaseomyces</taxon>
    </lineage>
</organism>
<dbReference type="SUPFAM" id="SSF57716">
    <property type="entry name" value="Glucocorticoid receptor-like (DNA-binding domain)"/>
    <property type="match status" value="1"/>
</dbReference>
<evidence type="ECO:0000256" key="5">
    <source>
        <dbReference type="ARBA" id="ARBA00023242"/>
    </source>
</evidence>
<dbReference type="PANTHER" id="PTHR10071">
    <property type="entry name" value="TRANSCRIPTION FACTOR GATA FAMILY MEMBER"/>
    <property type="match status" value="1"/>
</dbReference>
<evidence type="ECO:0000256" key="2">
    <source>
        <dbReference type="ARBA" id="ARBA00022723"/>
    </source>
</evidence>
<evidence type="ECO:0000313" key="8">
    <source>
        <dbReference type="EMBL" id="KAL3228900.1"/>
    </source>
</evidence>
<dbReference type="PANTHER" id="PTHR10071:SF281">
    <property type="entry name" value="BOX A-BINDING FACTOR-RELATED"/>
    <property type="match status" value="1"/>
</dbReference>
<evidence type="ECO:0000256" key="1">
    <source>
        <dbReference type="ARBA" id="ARBA00004123"/>
    </source>
</evidence>
<protein>
    <submittedName>
        <fullName evidence="8">Protein GZF3</fullName>
    </submittedName>
</protein>
<name>A0ABR4NM61_9SACH</name>
<comment type="caution">
    <text evidence="8">The sequence shown here is derived from an EMBL/GenBank/DDBJ whole genome shotgun (WGS) entry which is preliminary data.</text>
</comment>